<sequence length="663" mass="75777">MQLNIPEPDRCPPHCVSTEKNYCDLFKHYKMQECSVLLCPLNTLNEKNSFDRKKETNRELINRFDIRQCFVLITKAPIKFTDQRLLPKVLKKPNKSIEDKCVVSYSKGFLKESACNIFLENKGKQSVDFTRLYKTMYSEYWDLEYDSFIWYLYSLYEKFRLKNREALENISIVVDVPDSDNIREQQETLKRATSPHARSEFHKKTYKDFLEMREKRSKNSYDPKNEFPGNVAKSTQKKIKVFTQDGPTVEMFPKVPLLRRMEMHETLLKIKSEEIAQKISNAPHVEGKIKSWATALKIKKKALALKRKDKTLALKRKDKTLALKRKDKILDKHETLAVDNAVSETKGRESAMGILQEEPSKEGITNPFLPEVKEPVLERFINQPLPENVKADHLSEIKVRDPATDTLHVTVVTANASSEIKGVEQALGILQEKLPKEPEPDLERFTNQSLSEVKVGDSDVETSQKEVFAGVDPFLPQLKSSKLNWVLAQDLVEAIRSDCFSEIKNCCPPSEGSNIGPHLTDEIELDPLSPLSLEAIQCLIPKNGKEILPNQPAVEDMEVDNSLVEIKVTEPAMNLSQVQLFQESVIADQLFLNLTANEPPLEMLQEQLLIEADQPLPEIIENSGLEIPLLEKENADQIFTEILEDPPVLEPIKTNSNRNHSSE</sequence>
<protein>
    <submittedName>
        <fullName evidence="1">Uncharacterized protein</fullName>
    </submittedName>
</protein>
<dbReference type="EMBL" id="BMAV01017555">
    <property type="protein sequence ID" value="GFY69326.1"/>
    <property type="molecule type" value="Genomic_DNA"/>
</dbReference>
<dbReference type="OrthoDB" id="10647324at2759"/>
<proteinExistence type="predicted"/>
<keyword evidence="2" id="KW-1185">Reference proteome</keyword>
<dbReference type="Proteomes" id="UP000886998">
    <property type="component" value="Unassembled WGS sequence"/>
</dbReference>
<name>A0A8X6YAQ5_9ARAC</name>
<comment type="caution">
    <text evidence="1">The sequence shown here is derived from an EMBL/GenBank/DDBJ whole genome shotgun (WGS) entry which is preliminary data.</text>
</comment>
<evidence type="ECO:0000313" key="2">
    <source>
        <dbReference type="Proteomes" id="UP000886998"/>
    </source>
</evidence>
<evidence type="ECO:0000313" key="1">
    <source>
        <dbReference type="EMBL" id="GFY69326.1"/>
    </source>
</evidence>
<reference evidence="1" key="1">
    <citation type="submission" date="2020-08" db="EMBL/GenBank/DDBJ databases">
        <title>Multicomponent nature underlies the extraordinary mechanical properties of spider dragline silk.</title>
        <authorList>
            <person name="Kono N."/>
            <person name="Nakamura H."/>
            <person name="Mori M."/>
            <person name="Yoshida Y."/>
            <person name="Ohtoshi R."/>
            <person name="Malay A.D."/>
            <person name="Moran D.A.P."/>
            <person name="Tomita M."/>
            <person name="Numata K."/>
            <person name="Arakawa K."/>
        </authorList>
    </citation>
    <scope>NUCLEOTIDE SEQUENCE</scope>
</reference>
<accession>A0A8X6YAQ5</accession>
<organism evidence="1 2">
    <name type="scientific">Trichonephila inaurata madagascariensis</name>
    <dbReference type="NCBI Taxonomy" id="2747483"/>
    <lineage>
        <taxon>Eukaryota</taxon>
        <taxon>Metazoa</taxon>
        <taxon>Ecdysozoa</taxon>
        <taxon>Arthropoda</taxon>
        <taxon>Chelicerata</taxon>
        <taxon>Arachnida</taxon>
        <taxon>Araneae</taxon>
        <taxon>Araneomorphae</taxon>
        <taxon>Entelegynae</taxon>
        <taxon>Araneoidea</taxon>
        <taxon>Nephilidae</taxon>
        <taxon>Trichonephila</taxon>
        <taxon>Trichonephila inaurata</taxon>
    </lineage>
</organism>
<dbReference type="AlphaFoldDB" id="A0A8X6YAQ5"/>
<gene>
    <name evidence="1" type="ORF">TNIN_138181</name>
</gene>